<keyword evidence="2" id="KW-1185">Reference proteome</keyword>
<accession>A0ACD3APZ2</accession>
<gene>
    <name evidence="1" type="ORF">BDN72DRAFT_842555</name>
</gene>
<sequence>MGQTFVNIISLSIQDLSLYPRIHNTYWRWEIIHLPWANRLLSNLSHPQNLKEIRIPYSFLDQDRTSGVLVEYDNDKVKGDEYYLGRRQVVGWDDLDTLLASDHFPSLRAVHFAVVVHDNGSSEEYVLADFFIDLLPKLLPNLNKKGILKVTCTPEMGYMSREEMRAYHHHAMPVERKKNPRPGWMMPGSP</sequence>
<evidence type="ECO:0000313" key="1">
    <source>
        <dbReference type="EMBL" id="TFK67798.1"/>
    </source>
</evidence>
<dbReference type="Proteomes" id="UP000308600">
    <property type="component" value="Unassembled WGS sequence"/>
</dbReference>
<reference evidence="1 2" key="1">
    <citation type="journal article" date="2019" name="Nat. Ecol. Evol.">
        <title>Megaphylogeny resolves global patterns of mushroom evolution.</title>
        <authorList>
            <person name="Varga T."/>
            <person name="Krizsan K."/>
            <person name="Foldi C."/>
            <person name="Dima B."/>
            <person name="Sanchez-Garcia M."/>
            <person name="Sanchez-Ramirez S."/>
            <person name="Szollosi G.J."/>
            <person name="Szarkandi J.G."/>
            <person name="Papp V."/>
            <person name="Albert L."/>
            <person name="Andreopoulos W."/>
            <person name="Angelini C."/>
            <person name="Antonin V."/>
            <person name="Barry K.W."/>
            <person name="Bougher N.L."/>
            <person name="Buchanan P."/>
            <person name="Buyck B."/>
            <person name="Bense V."/>
            <person name="Catcheside P."/>
            <person name="Chovatia M."/>
            <person name="Cooper J."/>
            <person name="Damon W."/>
            <person name="Desjardin D."/>
            <person name="Finy P."/>
            <person name="Geml J."/>
            <person name="Haridas S."/>
            <person name="Hughes K."/>
            <person name="Justo A."/>
            <person name="Karasinski D."/>
            <person name="Kautmanova I."/>
            <person name="Kiss B."/>
            <person name="Kocsube S."/>
            <person name="Kotiranta H."/>
            <person name="LaButti K.M."/>
            <person name="Lechner B.E."/>
            <person name="Liimatainen K."/>
            <person name="Lipzen A."/>
            <person name="Lukacs Z."/>
            <person name="Mihaltcheva S."/>
            <person name="Morgado L.N."/>
            <person name="Niskanen T."/>
            <person name="Noordeloos M.E."/>
            <person name="Ohm R.A."/>
            <person name="Ortiz-Santana B."/>
            <person name="Ovrebo C."/>
            <person name="Racz N."/>
            <person name="Riley R."/>
            <person name="Savchenko A."/>
            <person name="Shiryaev A."/>
            <person name="Soop K."/>
            <person name="Spirin V."/>
            <person name="Szebenyi C."/>
            <person name="Tomsovsky M."/>
            <person name="Tulloss R.E."/>
            <person name="Uehling J."/>
            <person name="Grigoriev I.V."/>
            <person name="Vagvolgyi C."/>
            <person name="Papp T."/>
            <person name="Martin F.M."/>
            <person name="Miettinen O."/>
            <person name="Hibbett D.S."/>
            <person name="Nagy L.G."/>
        </authorList>
    </citation>
    <scope>NUCLEOTIDE SEQUENCE [LARGE SCALE GENOMIC DNA]</scope>
    <source>
        <strain evidence="1 2">NL-1719</strain>
    </source>
</reference>
<name>A0ACD3APZ2_9AGAR</name>
<dbReference type="EMBL" id="ML208366">
    <property type="protein sequence ID" value="TFK67798.1"/>
    <property type="molecule type" value="Genomic_DNA"/>
</dbReference>
<evidence type="ECO:0000313" key="2">
    <source>
        <dbReference type="Proteomes" id="UP000308600"/>
    </source>
</evidence>
<protein>
    <submittedName>
        <fullName evidence="1">Uncharacterized protein</fullName>
    </submittedName>
</protein>
<organism evidence="1 2">
    <name type="scientific">Pluteus cervinus</name>
    <dbReference type="NCBI Taxonomy" id="181527"/>
    <lineage>
        <taxon>Eukaryota</taxon>
        <taxon>Fungi</taxon>
        <taxon>Dikarya</taxon>
        <taxon>Basidiomycota</taxon>
        <taxon>Agaricomycotina</taxon>
        <taxon>Agaricomycetes</taxon>
        <taxon>Agaricomycetidae</taxon>
        <taxon>Agaricales</taxon>
        <taxon>Pluteineae</taxon>
        <taxon>Pluteaceae</taxon>
        <taxon>Pluteus</taxon>
    </lineage>
</organism>
<proteinExistence type="predicted"/>